<comment type="caution">
    <text evidence="1">The sequence shown here is derived from an EMBL/GenBank/DDBJ whole genome shotgun (WGS) entry which is preliminary data.</text>
</comment>
<accession>A0ABS3CSA9</accession>
<sequence>MSFQFHALDHQQFVPFYGLSDQELAEHGISADIVERPAGFPCRVSLTLPEPGERVLLLNYAHLDVDSPYRSRHAIYIRDGQRTGHFDVGQIPEMFNLKRVAVRGLSNQHHIKAGEMVQGEQELRLCIERLLNNPDIAYLHLHSPTHGCFLATVSRAAVASELSGG</sequence>
<proteinExistence type="predicted"/>
<gene>
    <name evidence="1" type="ORF">J0A65_05905</name>
</gene>
<organism evidence="1 2">
    <name type="scientific">Bowmanella yangjiangensis</name>
    <dbReference type="NCBI Taxonomy" id="2811230"/>
    <lineage>
        <taxon>Bacteria</taxon>
        <taxon>Pseudomonadati</taxon>
        <taxon>Pseudomonadota</taxon>
        <taxon>Gammaproteobacteria</taxon>
        <taxon>Alteromonadales</taxon>
        <taxon>Alteromonadaceae</taxon>
        <taxon>Bowmanella</taxon>
    </lineage>
</organism>
<dbReference type="Proteomes" id="UP000663992">
    <property type="component" value="Unassembled WGS sequence"/>
</dbReference>
<name>A0ABS3CSA9_9ALTE</name>
<evidence type="ECO:0000313" key="1">
    <source>
        <dbReference type="EMBL" id="MBN7819389.1"/>
    </source>
</evidence>
<dbReference type="Pfam" id="PF06718">
    <property type="entry name" value="DUF1203"/>
    <property type="match status" value="1"/>
</dbReference>
<protein>
    <submittedName>
        <fullName evidence="1">DUF1203 domain-containing protein</fullName>
    </submittedName>
</protein>
<keyword evidence="2" id="KW-1185">Reference proteome</keyword>
<dbReference type="EMBL" id="JAFKCS010000004">
    <property type="protein sequence ID" value="MBN7819389.1"/>
    <property type="molecule type" value="Genomic_DNA"/>
</dbReference>
<dbReference type="RefSeq" id="WP_206593217.1">
    <property type="nucleotide sequence ID" value="NZ_JAFKCS010000004.1"/>
</dbReference>
<reference evidence="1 2" key="1">
    <citation type="submission" date="2021-03" db="EMBL/GenBank/DDBJ databases">
        <title>novel species isolated from a fishpond in China.</title>
        <authorList>
            <person name="Lu H."/>
            <person name="Cai Z."/>
        </authorList>
    </citation>
    <scope>NUCLEOTIDE SEQUENCE [LARGE SCALE GENOMIC DNA]</scope>
    <source>
        <strain evidence="1 2">Y57</strain>
    </source>
</reference>
<evidence type="ECO:0000313" key="2">
    <source>
        <dbReference type="Proteomes" id="UP000663992"/>
    </source>
</evidence>
<dbReference type="InterPro" id="IPR009593">
    <property type="entry name" value="DUF1203"/>
</dbReference>